<evidence type="ECO:0000256" key="2">
    <source>
        <dbReference type="ARBA" id="ARBA00022679"/>
    </source>
</evidence>
<evidence type="ECO:0000256" key="6">
    <source>
        <dbReference type="ARBA" id="ARBA00023316"/>
    </source>
</evidence>
<dbReference type="PANTHER" id="PTHR36174:SF1">
    <property type="entry name" value="LIPID II:GLYCINE GLYCYLTRANSFERASE"/>
    <property type="match status" value="1"/>
</dbReference>
<dbReference type="PANTHER" id="PTHR36174">
    <property type="entry name" value="LIPID II:GLYCINE GLYCYLTRANSFERASE"/>
    <property type="match status" value="1"/>
</dbReference>
<dbReference type="AlphaFoldDB" id="A0A926DBD3"/>
<keyword evidence="5" id="KW-0012">Acyltransferase</keyword>
<dbReference type="EMBL" id="JACRSN010000021">
    <property type="protein sequence ID" value="MBC8534701.1"/>
    <property type="molecule type" value="Genomic_DNA"/>
</dbReference>
<proteinExistence type="inferred from homology"/>
<evidence type="ECO:0000256" key="4">
    <source>
        <dbReference type="ARBA" id="ARBA00022984"/>
    </source>
</evidence>
<comment type="caution">
    <text evidence="7">The sequence shown here is derived from an EMBL/GenBank/DDBJ whole genome shotgun (WGS) entry which is preliminary data.</text>
</comment>
<name>A0A926DBD3_9FIRM</name>
<gene>
    <name evidence="7" type="ORF">IAG03_12040</name>
</gene>
<reference evidence="7" key="1">
    <citation type="submission" date="2020-08" db="EMBL/GenBank/DDBJ databases">
        <title>Genome public.</title>
        <authorList>
            <person name="Liu C."/>
            <person name="Sun Q."/>
        </authorList>
    </citation>
    <scope>NUCLEOTIDE SEQUENCE</scope>
    <source>
        <strain evidence="7">NSJ-40</strain>
    </source>
</reference>
<accession>A0A926DBD3</accession>
<dbReference type="InterPro" id="IPR050644">
    <property type="entry name" value="PG_Glycine_Bridge_Synth"/>
</dbReference>
<keyword evidence="4" id="KW-0573">Peptidoglycan synthesis</keyword>
<keyword evidence="2" id="KW-0808">Transferase</keyword>
<organism evidence="7 8">
    <name type="scientific">Yeguia hominis</name>
    <dbReference type="NCBI Taxonomy" id="2763662"/>
    <lineage>
        <taxon>Bacteria</taxon>
        <taxon>Bacillati</taxon>
        <taxon>Bacillota</taxon>
        <taxon>Clostridia</taxon>
        <taxon>Eubacteriales</taxon>
        <taxon>Yeguiaceae</taxon>
        <taxon>Yeguia</taxon>
    </lineage>
</organism>
<dbReference type="Proteomes" id="UP000651482">
    <property type="component" value="Unassembled WGS sequence"/>
</dbReference>
<dbReference type="PROSITE" id="PS51191">
    <property type="entry name" value="FEMABX"/>
    <property type="match status" value="1"/>
</dbReference>
<dbReference type="Pfam" id="PF02388">
    <property type="entry name" value="FemAB"/>
    <property type="match status" value="2"/>
</dbReference>
<dbReference type="SUPFAM" id="SSF55729">
    <property type="entry name" value="Acyl-CoA N-acyltransferases (Nat)"/>
    <property type="match status" value="2"/>
</dbReference>
<dbReference type="InterPro" id="IPR016181">
    <property type="entry name" value="Acyl_CoA_acyltransferase"/>
</dbReference>
<dbReference type="GO" id="GO:0016755">
    <property type="term" value="F:aminoacyltransferase activity"/>
    <property type="evidence" value="ECO:0007669"/>
    <property type="project" value="InterPro"/>
</dbReference>
<keyword evidence="3" id="KW-0133">Cell shape</keyword>
<evidence type="ECO:0000313" key="8">
    <source>
        <dbReference type="Proteomes" id="UP000651482"/>
    </source>
</evidence>
<dbReference type="GO" id="GO:0008360">
    <property type="term" value="P:regulation of cell shape"/>
    <property type="evidence" value="ECO:0007669"/>
    <property type="project" value="UniProtKB-KW"/>
</dbReference>
<dbReference type="GO" id="GO:0009252">
    <property type="term" value="P:peptidoglycan biosynthetic process"/>
    <property type="evidence" value="ECO:0007669"/>
    <property type="project" value="UniProtKB-KW"/>
</dbReference>
<evidence type="ECO:0000256" key="5">
    <source>
        <dbReference type="ARBA" id="ARBA00023315"/>
    </source>
</evidence>
<evidence type="ECO:0000313" key="7">
    <source>
        <dbReference type="EMBL" id="MBC8534701.1"/>
    </source>
</evidence>
<dbReference type="Gene3D" id="3.40.630.30">
    <property type="match status" value="2"/>
</dbReference>
<dbReference type="GO" id="GO:0071555">
    <property type="term" value="P:cell wall organization"/>
    <property type="evidence" value="ECO:0007669"/>
    <property type="project" value="UniProtKB-KW"/>
</dbReference>
<evidence type="ECO:0000256" key="3">
    <source>
        <dbReference type="ARBA" id="ARBA00022960"/>
    </source>
</evidence>
<evidence type="ECO:0000256" key="1">
    <source>
        <dbReference type="ARBA" id="ARBA00009943"/>
    </source>
</evidence>
<comment type="similarity">
    <text evidence="1">Belongs to the FemABX family.</text>
</comment>
<dbReference type="RefSeq" id="WP_249320286.1">
    <property type="nucleotide sequence ID" value="NZ_JACRSN010000021.1"/>
</dbReference>
<keyword evidence="8" id="KW-1185">Reference proteome</keyword>
<protein>
    <submittedName>
        <fullName evidence="7">Peptidoglycan bridge formation glycyltransferase FemA/FemB family protein</fullName>
    </submittedName>
</protein>
<keyword evidence="6" id="KW-0961">Cell wall biogenesis/degradation</keyword>
<sequence>MEFLNMGDKAACAEYEAFVDAHPNGGFTQSLRWTGVKKNWRHEAVLARGKDGRLNGTVLVLIRTIPLLGVSFLYAPHGPVCDFDDTAALRELFKGIRKLAEKYHAYEFRMDPFIREEDEKHIAILRSFGFSFSAHAPELATIQVRQNYMLSIAGKTEEEVLASFHSKWRYKIRLAERKGVTCRVCGPERLHDFYRMMQETGKRDHFCVRKERYFRRMMESLGDHCRLFLCFDADGEPLSGAISIQFAGKTCYVYGASSNHKRNLMPNYLMQWEMIRWAIQSGCAWYDFQGIPFYDDPTHQNYGVYQFKRGFNGEIVTYAGEFFCTFSEKAKKTVNQVRRTLCCLR</sequence>
<dbReference type="InterPro" id="IPR003447">
    <property type="entry name" value="FEMABX"/>
</dbReference>